<gene>
    <name evidence="2" type="ORF">Pmani_009545</name>
</gene>
<feature type="region of interest" description="Disordered" evidence="1">
    <location>
        <begin position="42"/>
        <end position="73"/>
    </location>
</feature>
<dbReference type="Proteomes" id="UP001292094">
    <property type="component" value="Unassembled WGS sequence"/>
</dbReference>
<evidence type="ECO:0000313" key="3">
    <source>
        <dbReference type="Proteomes" id="UP001292094"/>
    </source>
</evidence>
<sequence>MSSRCKLLILTHLISPRDAAKRVTAASLRWITCGETEWKGRDGVKSGVGGSDGVESGVGDSDGMESGVRGSDGVELRVGGSDGVRVLSSLSSCLASTHLTAGGVSGGGGGGGGVGGGGEAWLQVDL</sequence>
<accession>A0AAE1Q3A4</accession>
<keyword evidence="3" id="KW-1185">Reference proteome</keyword>
<comment type="caution">
    <text evidence="2">The sequence shown here is derived from an EMBL/GenBank/DDBJ whole genome shotgun (WGS) entry which is preliminary data.</text>
</comment>
<evidence type="ECO:0000256" key="1">
    <source>
        <dbReference type="SAM" id="MobiDB-lite"/>
    </source>
</evidence>
<evidence type="ECO:0000313" key="2">
    <source>
        <dbReference type="EMBL" id="KAK4319530.1"/>
    </source>
</evidence>
<organism evidence="2 3">
    <name type="scientific">Petrolisthes manimaculis</name>
    <dbReference type="NCBI Taxonomy" id="1843537"/>
    <lineage>
        <taxon>Eukaryota</taxon>
        <taxon>Metazoa</taxon>
        <taxon>Ecdysozoa</taxon>
        <taxon>Arthropoda</taxon>
        <taxon>Crustacea</taxon>
        <taxon>Multicrustacea</taxon>
        <taxon>Malacostraca</taxon>
        <taxon>Eumalacostraca</taxon>
        <taxon>Eucarida</taxon>
        <taxon>Decapoda</taxon>
        <taxon>Pleocyemata</taxon>
        <taxon>Anomura</taxon>
        <taxon>Galatheoidea</taxon>
        <taxon>Porcellanidae</taxon>
        <taxon>Petrolisthes</taxon>
    </lineage>
</organism>
<dbReference type="EMBL" id="JAWZYT010000744">
    <property type="protein sequence ID" value="KAK4319530.1"/>
    <property type="molecule type" value="Genomic_DNA"/>
</dbReference>
<name>A0AAE1Q3A4_9EUCA</name>
<protein>
    <submittedName>
        <fullName evidence="2">Uncharacterized protein</fullName>
    </submittedName>
</protein>
<reference evidence="2" key="1">
    <citation type="submission" date="2023-11" db="EMBL/GenBank/DDBJ databases">
        <title>Genome assemblies of two species of porcelain crab, Petrolisthes cinctipes and Petrolisthes manimaculis (Anomura: Porcellanidae).</title>
        <authorList>
            <person name="Angst P."/>
        </authorList>
    </citation>
    <scope>NUCLEOTIDE SEQUENCE</scope>
    <source>
        <strain evidence="2">PB745_02</strain>
        <tissue evidence="2">Gill</tissue>
    </source>
</reference>
<proteinExistence type="predicted"/>
<dbReference type="AlphaFoldDB" id="A0AAE1Q3A4"/>